<protein>
    <submittedName>
        <fullName evidence="2">Uncharacterized protein</fullName>
    </submittedName>
</protein>
<proteinExistence type="predicted"/>
<dbReference type="KEGG" id="ppi:YSA_01114"/>
<feature type="region of interest" description="Disordered" evidence="1">
    <location>
        <begin position="302"/>
        <end position="322"/>
    </location>
</feature>
<reference evidence="2 3" key="1">
    <citation type="journal article" date="2012" name="J. Bacteriol.">
        <title>Complete Genome Sequence of the Naphthalene-Degrading Pseudomonas putida Strain ND6.</title>
        <authorList>
            <person name="Li S."/>
            <person name="Zhao H."/>
            <person name="Li Y."/>
            <person name="Niu S."/>
            <person name="Cai B."/>
        </authorList>
    </citation>
    <scope>NUCLEOTIDE SEQUENCE [LARGE SCALE GENOMIC DNA]</scope>
    <source>
        <strain evidence="2 3">ND6</strain>
    </source>
</reference>
<feature type="region of interest" description="Disordered" evidence="1">
    <location>
        <begin position="346"/>
        <end position="380"/>
    </location>
</feature>
<name>I3UPG1_PSEPU</name>
<dbReference type="AlphaFoldDB" id="I3UPG1"/>
<feature type="compositionally biased region" description="Basic and acidic residues" evidence="1">
    <location>
        <begin position="346"/>
        <end position="360"/>
    </location>
</feature>
<dbReference type="Proteomes" id="UP000005268">
    <property type="component" value="Chromosome"/>
</dbReference>
<evidence type="ECO:0000256" key="1">
    <source>
        <dbReference type="SAM" id="MobiDB-lite"/>
    </source>
</evidence>
<accession>I3UPG1</accession>
<gene>
    <name evidence="2" type="ORF">YSA_01114</name>
</gene>
<evidence type="ECO:0000313" key="3">
    <source>
        <dbReference type="Proteomes" id="UP000005268"/>
    </source>
</evidence>
<dbReference type="EMBL" id="CP003588">
    <property type="protein sequence ID" value="AFK67382.1"/>
    <property type="molecule type" value="Genomic_DNA"/>
</dbReference>
<feature type="region of interest" description="Disordered" evidence="1">
    <location>
        <begin position="163"/>
        <end position="213"/>
    </location>
</feature>
<organism evidence="2 3">
    <name type="scientific">Pseudomonas putida ND6</name>
    <dbReference type="NCBI Taxonomy" id="231023"/>
    <lineage>
        <taxon>Bacteria</taxon>
        <taxon>Pseudomonadati</taxon>
        <taxon>Pseudomonadota</taxon>
        <taxon>Gammaproteobacteria</taxon>
        <taxon>Pseudomonadales</taxon>
        <taxon>Pseudomonadaceae</taxon>
        <taxon>Pseudomonas</taxon>
    </lineage>
</organism>
<dbReference type="HOGENOM" id="CLU_727344_0_0_6"/>
<evidence type="ECO:0000313" key="2">
    <source>
        <dbReference type="EMBL" id="AFK67382.1"/>
    </source>
</evidence>
<sequence>MAAQAGRLASDNNPVNPRVHFAPARMQLSLDTCQGWRWPLPGHRHLHHIGIGPCRQRAGQLDPPVHRKLDRRRVGIAHRHALADSQGLAIGGVPVQLVGQHLRATGALQVACTTGTVLPAVQAHAHGHARRALERYGRTTQRCAEQPRGQRRLRAIIEHAVAGDTPHHQAPGNNLRRHREGTGGHCPQWGGQQHADASQATCQPAAHGSERQLDRDRVAVDPCGQARLADGLAVKVDGLGGAGTGRQGDGVVDRQQRRTPRVGIEVVRYKVARTIGERTGAAARLAVMQAGTHFDHGHRTCRAQDAHGAPPASQHLGIGGDEQGILGTEVQGTEVKPRRARRAIDLARRSQRQGRADTARHRGRLGLGSQRQAQACEDAI</sequence>